<evidence type="ECO:0000256" key="3">
    <source>
        <dbReference type="ARBA" id="ARBA00022989"/>
    </source>
</evidence>
<dbReference type="InterPro" id="IPR059112">
    <property type="entry name" value="CysZ/EI24"/>
</dbReference>
<feature type="transmembrane region" description="Helical" evidence="5">
    <location>
        <begin position="148"/>
        <end position="165"/>
    </location>
</feature>
<feature type="transmembrane region" description="Helical" evidence="5">
    <location>
        <begin position="76"/>
        <end position="100"/>
    </location>
</feature>
<keyword evidence="7" id="KW-1185">Reference proteome</keyword>
<keyword evidence="2 5" id="KW-0812">Transmembrane</keyword>
<feature type="transmembrane region" description="Helical" evidence="5">
    <location>
        <begin position="121"/>
        <end position="142"/>
    </location>
</feature>
<sequence>MISDLARAFIDAARSLLHPKMLAIVLWPMVLSLVLWGVLAWFFWDNWISLLGHWLQPAQEFLSQHDFVWLANGMTVVLLVLLVMPLALTTALFIAAVMVMPMMVRHVASRDYPELERRHGGTFAGSIWNALIAIGVFCGLWLLSLPFWLLAGLGALFSLLLTAYLNQRLFRYDALAEHASHEEFQLILEQSAAQLYLLGMLLALLHFVPVINLLSPVYTGLVYIHYGLGQLKRLRA</sequence>
<proteinExistence type="predicted"/>
<protein>
    <submittedName>
        <fullName evidence="6">Possible transmembrane protein</fullName>
    </submittedName>
</protein>
<reference evidence="6 7" key="1">
    <citation type="journal article" date="2019" name="Front. Microbiol.">
        <title>Genomes of Neutrophilic Sulfur-Oxidizing Chemolithoautotrophs Representing 9 Proteobacterial Species From 8 Genera.</title>
        <authorList>
            <person name="Watanabe T."/>
            <person name="Kojima H."/>
            <person name="Umezawa K."/>
            <person name="Hori C."/>
            <person name="Takasuka T.E."/>
            <person name="Kato Y."/>
            <person name="Fukui M."/>
        </authorList>
    </citation>
    <scope>NUCLEOTIDE SEQUENCE [LARGE SCALE GENOMIC DNA]</scope>
    <source>
        <strain evidence="6 7">TTN</strain>
    </source>
</reference>
<feature type="transmembrane region" description="Helical" evidence="5">
    <location>
        <begin position="195"/>
        <end position="214"/>
    </location>
</feature>
<accession>A0A401JZE2</accession>
<keyword evidence="4 5" id="KW-0472">Membrane</keyword>
<comment type="caution">
    <text evidence="6">The sequence shown here is derived from an EMBL/GenBank/DDBJ whole genome shotgun (WGS) entry which is preliminary data.</text>
</comment>
<evidence type="ECO:0000256" key="5">
    <source>
        <dbReference type="SAM" id="Phobius"/>
    </source>
</evidence>
<organism evidence="6 7">
    <name type="scientific">Sulfuriferula multivorans</name>
    <dbReference type="NCBI Taxonomy" id="1559896"/>
    <lineage>
        <taxon>Bacteria</taxon>
        <taxon>Pseudomonadati</taxon>
        <taxon>Pseudomonadota</taxon>
        <taxon>Betaproteobacteria</taxon>
        <taxon>Nitrosomonadales</taxon>
        <taxon>Sulfuricellaceae</taxon>
        <taxon>Sulfuriferula</taxon>
    </lineage>
</organism>
<feature type="transmembrane region" description="Helical" evidence="5">
    <location>
        <begin position="21"/>
        <end position="44"/>
    </location>
</feature>
<evidence type="ECO:0000256" key="1">
    <source>
        <dbReference type="ARBA" id="ARBA00004141"/>
    </source>
</evidence>
<keyword evidence="3 5" id="KW-1133">Transmembrane helix</keyword>
<dbReference type="Proteomes" id="UP000286806">
    <property type="component" value="Unassembled WGS sequence"/>
</dbReference>
<dbReference type="RefSeq" id="WP_223247863.1">
    <property type="nucleotide sequence ID" value="NZ_BGOW01000033.1"/>
</dbReference>
<evidence type="ECO:0000313" key="7">
    <source>
        <dbReference type="Proteomes" id="UP000286806"/>
    </source>
</evidence>
<evidence type="ECO:0000256" key="2">
    <source>
        <dbReference type="ARBA" id="ARBA00022692"/>
    </source>
</evidence>
<dbReference type="EMBL" id="BGOW01000033">
    <property type="protein sequence ID" value="GCB02111.1"/>
    <property type="molecule type" value="Genomic_DNA"/>
</dbReference>
<gene>
    <name evidence="6" type="ORF">SFMTTN_2928</name>
</gene>
<evidence type="ECO:0000256" key="4">
    <source>
        <dbReference type="ARBA" id="ARBA00023136"/>
    </source>
</evidence>
<dbReference type="AlphaFoldDB" id="A0A401JZE2"/>
<evidence type="ECO:0000313" key="6">
    <source>
        <dbReference type="EMBL" id="GCB02111.1"/>
    </source>
</evidence>
<dbReference type="Pfam" id="PF07264">
    <property type="entry name" value="EI24"/>
    <property type="match status" value="1"/>
</dbReference>
<comment type="subcellular location">
    <subcellularLocation>
        <location evidence="1">Membrane</location>
        <topology evidence="1">Multi-pass membrane protein</topology>
    </subcellularLocation>
</comment>
<name>A0A401JZE2_9PROT</name>